<dbReference type="Proteomes" id="UP001519921">
    <property type="component" value="Unassembled WGS sequence"/>
</dbReference>
<proteinExistence type="predicted"/>
<accession>A0ABS7ASD6</accession>
<comment type="caution">
    <text evidence="1">The sequence shown here is derived from an EMBL/GenBank/DDBJ whole genome shotgun (WGS) entry which is preliminary data.</text>
</comment>
<dbReference type="EMBL" id="JAHXPT010000016">
    <property type="protein sequence ID" value="MBW6411592.1"/>
    <property type="molecule type" value="Genomic_DNA"/>
</dbReference>
<keyword evidence="2" id="KW-1185">Reference proteome</keyword>
<organism evidence="1 2">
    <name type="scientific">Clostridium weizhouense</name>
    <dbReference type="NCBI Taxonomy" id="2859781"/>
    <lineage>
        <taxon>Bacteria</taxon>
        <taxon>Bacillati</taxon>
        <taxon>Bacillota</taxon>
        <taxon>Clostridia</taxon>
        <taxon>Eubacteriales</taxon>
        <taxon>Clostridiaceae</taxon>
        <taxon>Clostridium</taxon>
    </lineage>
</organism>
<sequence>MKKISKWIIGGIVLSTIFVSASQGLQYYLKGPKMPINAILVSGNSKDVNQAKEFYKGNTKYTKDYKFKQIVEEKKEVADNGEEITMTNKKILLTKSTVKEMIKDQLFRIRNAEDSGIHTELLTEMPNIDSDKSIILGSDYYKSINKIDVSGVEIPVEYGCYSWFGYLPQEAERIIVDDKTYKSIEGKEVDMSLIRFKKSNLDLRNMKDQLKIKNELSDVSDNIDVNYALIKD</sequence>
<reference evidence="1 2" key="1">
    <citation type="submission" date="2021-07" db="EMBL/GenBank/DDBJ databases">
        <title>Clostridium weizhouense sp. nov., an anaerobic bacterium isolated from activated sludge of Petroleum wastewater.</title>
        <authorList>
            <person name="Li Q."/>
        </authorList>
    </citation>
    <scope>NUCLEOTIDE SEQUENCE [LARGE SCALE GENOMIC DNA]</scope>
    <source>
        <strain evidence="1 2">YB-6</strain>
    </source>
</reference>
<dbReference type="Gene3D" id="2.40.40.60">
    <property type="match status" value="1"/>
</dbReference>
<evidence type="ECO:0000313" key="1">
    <source>
        <dbReference type="EMBL" id="MBW6411592.1"/>
    </source>
</evidence>
<name>A0ABS7ASD6_9CLOT</name>
<dbReference type="RefSeq" id="WP_219781058.1">
    <property type="nucleotide sequence ID" value="NZ_JAHXPT010000016.1"/>
</dbReference>
<protein>
    <submittedName>
        <fullName evidence="1">Uncharacterized protein</fullName>
    </submittedName>
</protein>
<gene>
    <name evidence="1" type="ORF">KYD98_16015</name>
</gene>
<evidence type="ECO:0000313" key="2">
    <source>
        <dbReference type="Proteomes" id="UP001519921"/>
    </source>
</evidence>
<dbReference type="Pfam" id="PF17294">
    <property type="entry name" value="Lipoprotein_22"/>
    <property type="match status" value="1"/>
</dbReference>
<dbReference type="InterPro" id="IPR035253">
    <property type="entry name" value="Lipoprotein_22_bac"/>
</dbReference>